<keyword evidence="3" id="KW-0813">Transport</keyword>
<feature type="domain" description="ABC3 transporter permease C-terminal" evidence="9">
    <location>
        <begin position="283"/>
        <end position="417"/>
    </location>
</feature>
<keyword evidence="4" id="KW-1003">Cell membrane</keyword>
<dbReference type="InterPro" id="IPR011925">
    <property type="entry name" value="LolCE_TM"/>
</dbReference>
<dbReference type="InterPro" id="IPR003838">
    <property type="entry name" value="ABC3_permease_C"/>
</dbReference>
<evidence type="ECO:0000313" key="11">
    <source>
        <dbReference type="EMBL" id="VFJ68594.1"/>
    </source>
</evidence>
<dbReference type="Pfam" id="PF02687">
    <property type="entry name" value="FtsX"/>
    <property type="match status" value="1"/>
</dbReference>
<accession>A0A450TLJ1</accession>
<dbReference type="AlphaFoldDB" id="A0A450TLJ1"/>
<feature type="transmembrane region" description="Helical" evidence="8">
    <location>
        <begin position="325"/>
        <end position="352"/>
    </location>
</feature>
<dbReference type="NCBIfam" id="TIGR02212">
    <property type="entry name" value="lolCE"/>
    <property type="match status" value="1"/>
</dbReference>
<organism evidence="11">
    <name type="scientific">Candidatus Kentrum sp. FW</name>
    <dbReference type="NCBI Taxonomy" id="2126338"/>
    <lineage>
        <taxon>Bacteria</taxon>
        <taxon>Pseudomonadati</taxon>
        <taxon>Pseudomonadota</taxon>
        <taxon>Gammaproteobacteria</taxon>
        <taxon>Candidatus Kentrum</taxon>
    </lineage>
</organism>
<comment type="similarity">
    <text evidence="2">Belongs to the ABC-4 integral membrane protein family. LolC/E subfamily.</text>
</comment>
<evidence type="ECO:0000259" key="10">
    <source>
        <dbReference type="Pfam" id="PF12704"/>
    </source>
</evidence>
<evidence type="ECO:0000256" key="4">
    <source>
        <dbReference type="ARBA" id="ARBA00022475"/>
    </source>
</evidence>
<dbReference type="InterPro" id="IPR025857">
    <property type="entry name" value="MacB_PCD"/>
</dbReference>
<dbReference type="PANTHER" id="PTHR30489:SF0">
    <property type="entry name" value="LIPOPROTEIN-RELEASING SYSTEM TRANSMEMBRANE PROTEIN LOLE"/>
    <property type="match status" value="1"/>
</dbReference>
<evidence type="ECO:0000256" key="5">
    <source>
        <dbReference type="ARBA" id="ARBA00022692"/>
    </source>
</evidence>
<evidence type="ECO:0000256" key="6">
    <source>
        <dbReference type="ARBA" id="ARBA00022989"/>
    </source>
</evidence>
<dbReference type="InterPro" id="IPR051447">
    <property type="entry name" value="Lipoprotein-release_system"/>
</dbReference>
<reference evidence="11" key="1">
    <citation type="submission" date="2019-02" db="EMBL/GenBank/DDBJ databases">
        <authorList>
            <person name="Gruber-Vodicka R. H."/>
            <person name="Seah K. B. B."/>
        </authorList>
    </citation>
    <scope>NUCLEOTIDE SEQUENCE</scope>
    <source>
        <strain evidence="11">BECK_BZ131</strain>
    </source>
</reference>
<dbReference type="GO" id="GO:0044874">
    <property type="term" value="P:lipoprotein localization to outer membrane"/>
    <property type="evidence" value="ECO:0007669"/>
    <property type="project" value="TreeGrafter"/>
</dbReference>
<protein>
    <submittedName>
        <fullName evidence="11">Lipoprotein-releasing system permease protein</fullName>
    </submittedName>
</protein>
<evidence type="ECO:0000256" key="1">
    <source>
        <dbReference type="ARBA" id="ARBA00004651"/>
    </source>
</evidence>
<feature type="transmembrane region" description="Helical" evidence="8">
    <location>
        <begin position="31"/>
        <end position="57"/>
    </location>
</feature>
<keyword evidence="7 8" id="KW-0472">Membrane</keyword>
<evidence type="ECO:0000256" key="3">
    <source>
        <dbReference type="ARBA" id="ARBA00022448"/>
    </source>
</evidence>
<keyword evidence="11" id="KW-0449">Lipoprotein</keyword>
<evidence type="ECO:0000256" key="8">
    <source>
        <dbReference type="SAM" id="Phobius"/>
    </source>
</evidence>
<dbReference type="EMBL" id="CAADFE010000015">
    <property type="protein sequence ID" value="VFJ68594.1"/>
    <property type="molecule type" value="Genomic_DNA"/>
</dbReference>
<evidence type="ECO:0000259" key="9">
    <source>
        <dbReference type="Pfam" id="PF02687"/>
    </source>
</evidence>
<feature type="domain" description="MacB-like periplasmic core" evidence="10">
    <location>
        <begin position="38"/>
        <end position="244"/>
    </location>
</feature>
<dbReference type="Pfam" id="PF12704">
    <property type="entry name" value="MacB_PCD"/>
    <property type="match status" value="1"/>
</dbReference>
<gene>
    <name evidence="11" type="ORF">BECKFW1821C_GA0114237_101514</name>
</gene>
<keyword evidence="6 8" id="KW-1133">Transmembrane helix</keyword>
<keyword evidence="5 8" id="KW-0812">Transmembrane</keyword>
<evidence type="ECO:0000256" key="2">
    <source>
        <dbReference type="ARBA" id="ARBA00005236"/>
    </source>
</evidence>
<dbReference type="GO" id="GO:0042953">
    <property type="term" value="P:lipoprotein transport"/>
    <property type="evidence" value="ECO:0007669"/>
    <property type="project" value="InterPro"/>
</dbReference>
<evidence type="ECO:0000256" key="7">
    <source>
        <dbReference type="ARBA" id="ARBA00023136"/>
    </source>
</evidence>
<feature type="transmembrane region" description="Helical" evidence="8">
    <location>
        <begin position="390"/>
        <end position="410"/>
    </location>
</feature>
<proteinExistence type="inferred from homology"/>
<comment type="subcellular location">
    <subcellularLocation>
        <location evidence="1">Cell membrane</location>
        <topology evidence="1">Multi-pass membrane protein</topology>
    </subcellularLocation>
</comment>
<sequence length="424" mass="46450">MDAYRVQDLMLKPLELAIGLRYTRAKKRNHFVSFISLSSILGIAVGVMALITVMSVMNGFERELREKILGMVSHATIAGPDGTLENWSSLRDRARAHDQVVGVAPYVEGQGMLAHGPFMRGVMVRGVLPGQEPAVSRIDRYLITGSLEDLQDGAFRVLVGSTLARTLGVRVGDKVMMVVPHANVTPAGILPRMRRFTVAGIFEVAHAQYDSGLALVHLADGARIFRLGDRVSGLRIMLPDLMDAPFVSRELARNLGGRFWVRDWTQYHANFFRAIKTEKTVMFIILTLIVAVAAFNIVSALVMVVTDKAADIAILRTLGASPTSIMWIFIAQGTLIGVIGTLLGAAGGIGLATNIEVLVSRIEALFDIKFLSPEVYYISNVPAEMRWPDVGMITLVAFVLCVLATLYPAWRASRTQPAEALRYE</sequence>
<dbReference type="PANTHER" id="PTHR30489">
    <property type="entry name" value="LIPOPROTEIN-RELEASING SYSTEM TRANSMEMBRANE PROTEIN LOLE"/>
    <property type="match status" value="1"/>
</dbReference>
<name>A0A450TLJ1_9GAMM</name>
<dbReference type="GO" id="GO:0098797">
    <property type="term" value="C:plasma membrane protein complex"/>
    <property type="evidence" value="ECO:0007669"/>
    <property type="project" value="TreeGrafter"/>
</dbReference>
<feature type="transmembrane region" description="Helical" evidence="8">
    <location>
        <begin position="281"/>
        <end position="305"/>
    </location>
</feature>